<reference evidence="2" key="1">
    <citation type="submission" date="2023-07" db="EMBL/GenBank/DDBJ databases">
        <title>Genomic Encyclopedia of Type Strains, Phase IV (KMG-IV): sequencing the most valuable type-strain genomes for metagenomic binning, comparative biology and taxonomic classification.</title>
        <authorList>
            <person name="Goeker M."/>
        </authorList>
    </citation>
    <scope>NUCLEOTIDE SEQUENCE</scope>
    <source>
        <strain evidence="2">DSM 26174</strain>
    </source>
</reference>
<dbReference type="Proteomes" id="UP001185092">
    <property type="component" value="Unassembled WGS sequence"/>
</dbReference>
<protein>
    <submittedName>
        <fullName evidence="2">CRISPR-associated protein Csc2</fullName>
    </submittedName>
</protein>
<dbReference type="NCBIfam" id="TIGR03157">
    <property type="entry name" value="cas_Csc2"/>
    <property type="match status" value="1"/>
</dbReference>
<comment type="caution">
    <text evidence="2">The sequence shown here is derived from an EMBL/GenBank/DDBJ whole genome shotgun (WGS) entry which is preliminary data.</text>
</comment>
<name>A0AAE3XT36_9BACT</name>
<dbReference type="AlphaFoldDB" id="A0AAE3XT36"/>
<sequence length="324" mass="36896">MKNIFENIPANLFRTNLKENKTGTFKIALVREVVGPMINRSNYADETIVFRTQEGKNLIEVPARKWKAPDKLTGLKLCRQTSAVSEDVRYNVIKTSNELANPNSILFGDSVTASNDAVGIKARVIYDWAYSIRPVDELVDTIQHNALSEGGTMYDEEEGKLRQSLFRVQYIQPQTYFPQFITLENATPELLFHLLSSILFTSRYGAQSTTTGNNVRNHIVAMGYDTVEAPLNSFTFSNNWNEATEVNLENIKAEMLKQMQDNYAENLIQGEDLEVTIRETWKSDLTSEYQATQEQCVEYLKEIKVYKEPKAKKAPAKKKQPVEA</sequence>
<dbReference type="Pfam" id="PF18320">
    <property type="entry name" value="Csc2"/>
    <property type="match status" value="1"/>
</dbReference>
<dbReference type="RefSeq" id="WP_309943150.1">
    <property type="nucleotide sequence ID" value="NZ_AP025311.1"/>
</dbReference>
<accession>A0AAE3XT36</accession>
<keyword evidence="3" id="KW-1185">Reference proteome</keyword>
<gene>
    <name evidence="2" type="ORF">HNQ88_005027</name>
</gene>
<proteinExistence type="predicted"/>
<evidence type="ECO:0000313" key="2">
    <source>
        <dbReference type="EMBL" id="MDR6241940.1"/>
    </source>
</evidence>
<dbReference type="EMBL" id="JAVDQD010000014">
    <property type="protein sequence ID" value="MDR6241940.1"/>
    <property type="molecule type" value="Genomic_DNA"/>
</dbReference>
<keyword evidence="1" id="KW-0175">Coiled coil</keyword>
<evidence type="ECO:0000313" key="3">
    <source>
        <dbReference type="Proteomes" id="UP001185092"/>
    </source>
</evidence>
<dbReference type="InterPro" id="IPR017574">
    <property type="entry name" value="CRISPR-assoc_prot_Cas7/Csc2"/>
</dbReference>
<evidence type="ECO:0000256" key="1">
    <source>
        <dbReference type="SAM" id="Coils"/>
    </source>
</evidence>
<feature type="coiled-coil region" evidence="1">
    <location>
        <begin position="241"/>
        <end position="302"/>
    </location>
</feature>
<organism evidence="2 3">
    <name type="scientific">Aureibacter tunicatorum</name>
    <dbReference type="NCBI Taxonomy" id="866807"/>
    <lineage>
        <taxon>Bacteria</taxon>
        <taxon>Pseudomonadati</taxon>
        <taxon>Bacteroidota</taxon>
        <taxon>Cytophagia</taxon>
        <taxon>Cytophagales</taxon>
        <taxon>Persicobacteraceae</taxon>
        <taxon>Aureibacter</taxon>
    </lineage>
</organism>